<comment type="caution">
    <text evidence="2">The sequence shown here is derived from an EMBL/GenBank/DDBJ whole genome shotgun (WGS) entry which is preliminary data.</text>
</comment>
<feature type="region of interest" description="Disordered" evidence="1">
    <location>
        <begin position="39"/>
        <end position="59"/>
    </location>
</feature>
<evidence type="ECO:0000313" key="3">
    <source>
        <dbReference type="Proteomes" id="UP000826271"/>
    </source>
</evidence>
<sequence length="87" mass="9659">MEGFHRGIYLAGNCWAGLALSLEFTDWIVNHANRIQIRPEGNSDESIGSGSDSTDENVAQSCSGRDYCQVDGISWAENRNYIVDKFV</sequence>
<feature type="compositionally biased region" description="Polar residues" evidence="1">
    <location>
        <begin position="44"/>
        <end position="59"/>
    </location>
</feature>
<evidence type="ECO:0000313" key="2">
    <source>
        <dbReference type="EMBL" id="KAG8373325.1"/>
    </source>
</evidence>
<dbReference type="Proteomes" id="UP000826271">
    <property type="component" value="Unassembled WGS sequence"/>
</dbReference>
<proteinExistence type="predicted"/>
<accession>A0AAV6WWL9</accession>
<protein>
    <submittedName>
        <fullName evidence="2">Uncharacterized protein</fullName>
    </submittedName>
</protein>
<name>A0AAV6WWL9_9LAMI</name>
<keyword evidence="3" id="KW-1185">Reference proteome</keyword>
<dbReference type="AlphaFoldDB" id="A0AAV6WWL9"/>
<gene>
    <name evidence="2" type="ORF">BUALT_Bualt11G0012500</name>
</gene>
<evidence type="ECO:0000256" key="1">
    <source>
        <dbReference type="SAM" id="MobiDB-lite"/>
    </source>
</evidence>
<reference evidence="2" key="1">
    <citation type="submission" date="2019-10" db="EMBL/GenBank/DDBJ databases">
        <authorList>
            <person name="Zhang R."/>
            <person name="Pan Y."/>
            <person name="Wang J."/>
            <person name="Ma R."/>
            <person name="Yu S."/>
        </authorList>
    </citation>
    <scope>NUCLEOTIDE SEQUENCE</scope>
    <source>
        <strain evidence="2">LA-IB0</strain>
        <tissue evidence="2">Leaf</tissue>
    </source>
</reference>
<dbReference type="EMBL" id="WHWC01000011">
    <property type="protein sequence ID" value="KAG8373325.1"/>
    <property type="molecule type" value="Genomic_DNA"/>
</dbReference>
<organism evidence="2 3">
    <name type="scientific">Buddleja alternifolia</name>
    <dbReference type="NCBI Taxonomy" id="168488"/>
    <lineage>
        <taxon>Eukaryota</taxon>
        <taxon>Viridiplantae</taxon>
        <taxon>Streptophyta</taxon>
        <taxon>Embryophyta</taxon>
        <taxon>Tracheophyta</taxon>
        <taxon>Spermatophyta</taxon>
        <taxon>Magnoliopsida</taxon>
        <taxon>eudicotyledons</taxon>
        <taxon>Gunneridae</taxon>
        <taxon>Pentapetalae</taxon>
        <taxon>asterids</taxon>
        <taxon>lamiids</taxon>
        <taxon>Lamiales</taxon>
        <taxon>Scrophulariaceae</taxon>
        <taxon>Buddlejeae</taxon>
        <taxon>Buddleja</taxon>
    </lineage>
</organism>